<gene>
    <name evidence="1" type="ORF">DCO16_05830</name>
</gene>
<name>A0A6M9PQJ9_9BURK</name>
<reference evidence="1 2" key="1">
    <citation type="submission" date="2018-04" db="EMBL/GenBank/DDBJ databases">
        <title>Polynucleobacter sp. LimPoW16 genome.</title>
        <authorList>
            <person name="Hahn M.W."/>
        </authorList>
    </citation>
    <scope>NUCLEOTIDE SEQUENCE [LARGE SCALE GENOMIC DNA]</scope>
    <source>
        <strain evidence="1 2">LimPoW16</strain>
    </source>
</reference>
<proteinExistence type="predicted"/>
<dbReference type="Proteomes" id="UP000500806">
    <property type="component" value="Chromosome"/>
</dbReference>
<dbReference type="AlphaFoldDB" id="A0A6M9PQJ9"/>
<accession>A0A6M9PQJ9</accession>
<dbReference type="KEGG" id="pani:DCO16_05830"/>
<keyword evidence="2" id="KW-1185">Reference proteome</keyword>
<evidence type="ECO:0000313" key="1">
    <source>
        <dbReference type="EMBL" id="QKM62621.1"/>
    </source>
</evidence>
<evidence type="ECO:0000313" key="2">
    <source>
        <dbReference type="Proteomes" id="UP000500806"/>
    </source>
</evidence>
<dbReference type="EMBL" id="CP028941">
    <property type="protein sequence ID" value="QKM62621.1"/>
    <property type="molecule type" value="Genomic_DNA"/>
</dbReference>
<organism evidence="1 2">
    <name type="scientific">Polynucleobacter antarcticus</name>
    <dbReference type="NCBI Taxonomy" id="1743162"/>
    <lineage>
        <taxon>Bacteria</taxon>
        <taxon>Pseudomonadati</taxon>
        <taxon>Pseudomonadota</taxon>
        <taxon>Betaproteobacteria</taxon>
        <taxon>Burkholderiales</taxon>
        <taxon>Burkholderiaceae</taxon>
        <taxon>Polynucleobacter</taxon>
    </lineage>
</organism>
<protein>
    <submittedName>
        <fullName evidence="1">Uncharacterized protein</fullName>
    </submittedName>
</protein>
<sequence length="65" mass="7078">MECFFIEIIINEFNFEQLGQIIADASAANCILGYPKAKKCVIAGPLAYAIEPGTFKGLPSQIKDL</sequence>